<evidence type="ECO:0000259" key="3">
    <source>
        <dbReference type="Pfam" id="PF01734"/>
    </source>
</evidence>
<keyword evidence="2" id="KW-0472">Membrane</keyword>
<keyword evidence="2" id="KW-0812">Transmembrane</keyword>
<evidence type="ECO:0000256" key="2">
    <source>
        <dbReference type="SAM" id="Phobius"/>
    </source>
</evidence>
<keyword evidence="5" id="KW-1185">Reference proteome</keyword>
<protein>
    <submittedName>
        <fullName evidence="4">Patatin-like phospholipase</fullName>
    </submittedName>
</protein>
<feature type="transmembrane region" description="Helical" evidence="2">
    <location>
        <begin position="356"/>
        <end position="375"/>
    </location>
</feature>
<dbReference type="Pfam" id="PF01734">
    <property type="entry name" value="Patatin"/>
    <property type="match status" value="1"/>
</dbReference>
<evidence type="ECO:0000313" key="4">
    <source>
        <dbReference type="EMBL" id="PYF74402.1"/>
    </source>
</evidence>
<dbReference type="Gene3D" id="3.40.1090.10">
    <property type="entry name" value="Cytosolic phospholipase A2 catalytic domain"/>
    <property type="match status" value="1"/>
</dbReference>
<proteinExistence type="predicted"/>
<gene>
    <name evidence="4" type="ORF">B0O44_104573</name>
</gene>
<keyword evidence="1" id="KW-0443">Lipid metabolism</keyword>
<comment type="caution">
    <text evidence="4">The sequence shown here is derived from an EMBL/GenBank/DDBJ whole genome shotgun (WGS) entry which is preliminary data.</text>
</comment>
<reference evidence="4 5" key="1">
    <citation type="submission" date="2018-06" db="EMBL/GenBank/DDBJ databases">
        <title>Genomic Encyclopedia of Archaeal and Bacterial Type Strains, Phase II (KMG-II): from individual species to whole genera.</title>
        <authorList>
            <person name="Goeker M."/>
        </authorList>
    </citation>
    <scope>NUCLEOTIDE SEQUENCE [LARGE SCALE GENOMIC DNA]</scope>
    <source>
        <strain evidence="4 5">DSM 27372</strain>
    </source>
</reference>
<feature type="transmembrane region" description="Helical" evidence="2">
    <location>
        <begin position="327"/>
        <end position="350"/>
    </location>
</feature>
<dbReference type="Proteomes" id="UP000248198">
    <property type="component" value="Unassembled WGS sequence"/>
</dbReference>
<organism evidence="4 5">
    <name type="scientific">Pedobacter nutrimenti</name>
    <dbReference type="NCBI Taxonomy" id="1241337"/>
    <lineage>
        <taxon>Bacteria</taxon>
        <taxon>Pseudomonadati</taxon>
        <taxon>Bacteroidota</taxon>
        <taxon>Sphingobacteriia</taxon>
        <taxon>Sphingobacteriales</taxon>
        <taxon>Sphingobacteriaceae</taxon>
        <taxon>Pedobacter</taxon>
    </lineage>
</organism>
<keyword evidence="2" id="KW-1133">Transmembrane helix</keyword>
<accession>A0A318UD97</accession>
<sequence length="611" mass="69940">MEKTKLKNGIEHVALSFSGGGFRAAAYCLGCASYLYKTPYQEGNLLEKIKFISSASGGSITAMLLCYMLRQGKSFPEVYGQLLQHLKGTGLLDKVFDVLKDEQAWIQRPDKNRNLINAFALVYDQLLFEQASYGDLFKSKRNAKFVIDEICVNTTEFNNGLNFRFGTRGVIGNKYLYLSADRDALPLVKQIKLGDILACSSCFPAGLEPLVYPRDFSWNNGEKVLSWEELAAVLKGNNRYNTREKLGFEPRLDMASFMDGGIDDNQGIYAFLQADERERKKYDYDLYLTCDVSSNYLDQPFKYPEPESTEKGTSVSGYIRRFKKGYLAYRIVLGLMVLLTALLLICTSWTRVSYLLLGISTMLLLLQLLFSFLVGPKIKKLNQFLQAKPAEKENTWMLIFKKHYPDLLQLPFSQLRSMLLARLQSVLLLADSIYLKKIRRMSYELLYFKKSYSSDIYDNGITGPTGSPEPRSWGQNIAMTAIYLLSSKNKEVLVTEIKREPWDYHSAKVSAVDARLLKDVFEPADRLRSIVDRATAMDTTLWFDQYQVEAHALENLVIAGQATMCFNMLRLVYRLESESKGWGPLKERLLKDWTKFNQEPGWMYEWYAAGE</sequence>
<evidence type="ECO:0000313" key="5">
    <source>
        <dbReference type="Proteomes" id="UP000248198"/>
    </source>
</evidence>
<dbReference type="InterPro" id="IPR002641">
    <property type="entry name" value="PNPLA_dom"/>
</dbReference>
<name>A0A318UD97_9SPHI</name>
<dbReference type="RefSeq" id="WP_170123337.1">
    <property type="nucleotide sequence ID" value="NZ_QKLU01000004.1"/>
</dbReference>
<feature type="domain" description="PNPLA" evidence="3">
    <location>
        <begin position="15"/>
        <end position="266"/>
    </location>
</feature>
<dbReference type="AlphaFoldDB" id="A0A318UD97"/>
<dbReference type="SUPFAM" id="SSF52151">
    <property type="entry name" value="FabD/lysophospholipase-like"/>
    <property type="match status" value="1"/>
</dbReference>
<dbReference type="InterPro" id="IPR016035">
    <property type="entry name" value="Acyl_Trfase/lysoPLipase"/>
</dbReference>
<evidence type="ECO:0000256" key="1">
    <source>
        <dbReference type="ARBA" id="ARBA00023098"/>
    </source>
</evidence>
<dbReference type="GO" id="GO:0006629">
    <property type="term" value="P:lipid metabolic process"/>
    <property type="evidence" value="ECO:0007669"/>
    <property type="project" value="UniProtKB-KW"/>
</dbReference>
<dbReference type="EMBL" id="QKLU01000004">
    <property type="protein sequence ID" value="PYF74402.1"/>
    <property type="molecule type" value="Genomic_DNA"/>
</dbReference>